<proteinExistence type="predicted"/>
<dbReference type="Proteomes" id="UP000030765">
    <property type="component" value="Unassembled WGS sequence"/>
</dbReference>
<organism evidence="1">
    <name type="scientific">Anopheles sinensis</name>
    <name type="common">Mosquito</name>
    <dbReference type="NCBI Taxonomy" id="74873"/>
    <lineage>
        <taxon>Eukaryota</taxon>
        <taxon>Metazoa</taxon>
        <taxon>Ecdysozoa</taxon>
        <taxon>Arthropoda</taxon>
        <taxon>Hexapoda</taxon>
        <taxon>Insecta</taxon>
        <taxon>Pterygota</taxon>
        <taxon>Neoptera</taxon>
        <taxon>Endopterygota</taxon>
        <taxon>Diptera</taxon>
        <taxon>Nematocera</taxon>
        <taxon>Culicoidea</taxon>
        <taxon>Culicidae</taxon>
        <taxon>Anophelinae</taxon>
        <taxon>Anopheles</taxon>
    </lineage>
</organism>
<keyword evidence="3" id="KW-1185">Reference proteome</keyword>
<dbReference type="AlphaFoldDB" id="A0A084WBL4"/>
<dbReference type="EnsemblMetazoa" id="ASIC015578-RA">
    <property type="protein sequence ID" value="ASIC015578-PA"/>
    <property type="gene ID" value="ASIC015578"/>
</dbReference>
<evidence type="ECO:0000313" key="2">
    <source>
        <dbReference type="EnsemblMetazoa" id="ASIC015578-PA"/>
    </source>
</evidence>
<name>A0A084WBL4_ANOSI</name>
<accession>A0A084WBL4</accession>
<evidence type="ECO:0000313" key="1">
    <source>
        <dbReference type="EMBL" id="KFB47608.1"/>
    </source>
</evidence>
<reference evidence="1 3" key="1">
    <citation type="journal article" date="2014" name="BMC Genomics">
        <title>Genome sequence of Anopheles sinensis provides insight into genetics basis of mosquito competence for malaria parasites.</title>
        <authorList>
            <person name="Zhou D."/>
            <person name="Zhang D."/>
            <person name="Ding G."/>
            <person name="Shi L."/>
            <person name="Hou Q."/>
            <person name="Ye Y."/>
            <person name="Xu Y."/>
            <person name="Zhou H."/>
            <person name="Xiong C."/>
            <person name="Li S."/>
            <person name="Yu J."/>
            <person name="Hong S."/>
            <person name="Yu X."/>
            <person name="Zou P."/>
            <person name="Chen C."/>
            <person name="Chang X."/>
            <person name="Wang W."/>
            <person name="Lv Y."/>
            <person name="Sun Y."/>
            <person name="Ma L."/>
            <person name="Shen B."/>
            <person name="Zhu C."/>
        </authorList>
    </citation>
    <scope>NUCLEOTIDE SEQUENCE [LARGE SCALE GENOMIC DNA]</scope>
</reference>
<reference evidence="2" key="2">
    <citation type="submission" date="2020-05" db="UniProtKB">
        <authorList>
            <consortium name="EnsemblMetazoa"/>
        </authorList>
    </citation>
    <scope>IDENTIFICATION</scope>
</reference>
<sequence length="91" mass="10130">MVRYGSTFGVRTLVSTVQLPPDQRGLQPSDRTTDNTIVAEFFFRWPSRCCSYVTTCPGPAKCEEKRKGVRMETAASFCFSASKSALRVKLA</sequence>
<protein>
    <submittedName>
        <fullName evidence="1">Uncharacterized protein C11orf42-like protein</fullName>
    </submittedName>
</protein>
<evidence type="ECO:0000313" key="3">
    <source>
        <dbReference type="Proteomes" id="UP000030765"/>
    </source>
</evidence>
<dbReference type="EMBL" id="ATLV01022368">
    <property type="status" value="NOT_ANNOTATED_CDS"/>
    <property type="molecule type" value="Genomic_DNA"/>
</dbReference>
<dbReference type="VEuPathDB" id="VectorBase:ASIC015578"/>
<gene>
    <name evidence="1" type="ORF">ZHAS_00015578</name>
</gene>
<dbReference type="EMBL" id="KE525331">
    <property type="protein sequence ID" value="KFB47608.1"/>
    <property type="molecule type" value="Genomic_DNA"/>
</dbReference>